<evidence type="ECO:0000259" key="1">
    <source>
        <dbReference type="Pfam" id="PF12867"/>
    </source>
</evidence>
<dbReference type="Proteomes" id="UP000470771">
    <property type="component" value="Unassembled WGS sequence"/>
</dbReference>
<evidence type="ECO:0000313" key="3">
    <source>
        <dbReference type="Proteomes" id="UP000470771"/>
    </source>
</evidence>
<dbReference type="SUPFAM" id="SSF109854">
    <property type="entry name" value="DinB/YfiT-like putative metalloenzymes"/>
    <property type="match status" value="1"/>
</dbReference>
<comment type="caution">
    <text evidence="2">The sequence shown here is derived from an EMBL/GenBank/DDBJ whole genome shotgun (WGS) entry which is preliminary data.</text>
</comment>
<protein>
    <submittedName>
        <fullName evidence="2">DinB family protein</fullName>
    </submittedName>
</protein>
<accession>A0A6N9NKK1</accession>
<evidence type="ECO:0000313" key="2">
    <source>
        <dbReference type="EMBL" id="NBG66392.1"/>
    </source>
</evidence>
<dbReference type="InterPro" id="IPR024775">
    <property type="entry name" value="DinB-like"/>
</dbReference>
<name>A0A6N9NKK1_9FLAO</name>
<dbReference type="EMBL" id="WWNE01000007">
    <property type="protein sequence ID" value="NBG66392.1"/>
    <property type="molecule type" value="Genomic_DNA"/>
</dbReference>
<sequence>MDHLVKAYQASILQKEWMINKSVESNADFNSIKPTEKWSINQLLFHLFTVEKSILDYIKYKYSINELTQPAGLKAKLRYHALKILLKTKMKFKAPKKISNLPEKIDLEQLIKDWNILQTDFEAFLSQFPKDLVGKAVFRHPYAGFLSMEQTIEFIVDHSKHHRSQMSRLI</sequence>
<dbReference type="RefSeq" id="WP_160633343.1">
    <property type="nucleotide sequence ID" value="NZ_WWNE01000007.1"/>
</dbReference>
<dbReference type="Gene3D" id="1.20.120.450">
    <property type="entry name" value="dinb family like domain"/>
    <property type="match status" value="1"/>
</dbReference>
<feature type="domain" description="DinB-like" evidence="1">
    <location>
        <begin position="27"/>
        <end position="166"/>
    </location>
</feature>
<reference evidence="2 3" key="1">
    <citation type="submission" date="2019-12" db="EMBL/GenBank/DDBJ databases">
        <authorList>
            <person name="Zhao J."/>
        </authorList>
    </citation>
    <scope>NUCLEOTIDE SEQUENCE [LARGE SCALE GENOMIC DNA]</scope>
    <source>
        <strain evidence="2 3">S-15</strain>
    </source>
</reference>
<dbReference type="InterPro" id="IPR034660">
    <property type="entry name" value="DinB/YfiT-like"/>
</dbReference>
<keyword evidence="3" id="KW-1185">Reference proteome</keyword>
<gene>
    <name evidence="2" type="ORF">GQN54_09710</name>
</gene>
<organism evidence="2 3">
    <name type="scientific">Acidiluteibacter ferrifornacis</name>
    <dbReference type="NCBI Taxonomy" id="2692424"/>
    <lineage>
        <taxon>Bacteria</taxon>
        <taxon>Pseudomonadati</taxon>
        <taxon>Bacteroidota</taxon>
        <taxon>Flavobacteriia</taxon>
        <taxon>Flavobacteriales</taxon>
        <taxon>Cryomorphaceae</taxon>
        <taxon>Acidiluteibacter</taxon>
    </lineage>
</organism>
<proteinExistence type="predicted"/>
<dbReference type="Pfam" id="PF12867">
    <property type="entry name" value="DinB_2"/>
    <property type="match status" value="1"/>
</dbReference>
<dbReference type="AlphaFoldDB" id="A0A6N9NKK1"/>